<reference evidence="1 2" key="1">
    <citation type="submission" date="2018-06" db="EMBL/GenBank/DDBJ databases">
        <title>Genomic Encyclopedia of Archaeal and Bacterial Type Strains, Phase II (KMG-II): from individual species to whole genera.</title>
        <authorList>
            <person name="Goeker M."/>
        </authorList>
    </citation>
    <scope>NUCLEOTIDE SEQUENCE [LARGE SCALE GENOMIC DNA]</scope>
    <source>
        <strain evidence="1 2">DSM 23857</strain>
    </source>
</reference>
<sequence length="51" mass="5642">MQFGLTLNRAQMRAIAGGYSDGYIRCLRTLVDDCATQCPAECKCVNFVCFS</sequence>
<dbReference type="Proteomes" id="UP000249547">
    <property type="component" value="Unassembled WGS sequence"/>
</dbReference>
<accession>A0A327QV65</accession>
<gene>
    <name evidence="1" type="ORF">LX64_00848</name>
</gene>
<name>A0A327QV65_9BACT</name>
<comment type="caution">
    <text evidence="1">The sequence shown here is derived from an EMBL/GenBank/DDBJ whole genome shotgun (WGS) entry which is preliminary data.</text>
</comment>
<keyword evidence="2" id="KW-1185">Reference proteome</keyword>
<evidence type="ECO:0000313" key="1">
    <source>
        <dbReference type="EMBL" id="RAJ08201.1"/>
    </source>
</evidence>
<proteinExistence type="predicted"/>
<evidence type="ECO:0000313" key="2">
    <source>
        <dbReference type="Proteomes" id="UP000249547"/>
    </source>
</evidence>
<dbReference type="AlphaFoldDB" id="A0A327QV65"/>
<organism evidence="1 2">
    <name type="scientific">Chitinophaga skermanii</name>
    <dbReference type="NCBI Taxonomy" id="331697"/>
    <lineage>
        <taxon>Bacteria</taxon>
        <taxon>Pseudomonadati</taxon>
        <taxon>Bacteroidota</taxon>
        <taxon>Chitinophagia</taxon>
        <taxon>Chitinophagales</taxon>
        <taxon>Chitinophagaceae</taxon>
        <taxon>Chitinophaga</taxon>
    </lineage>
</organism>
<protein>
    <submittedName>
        <fullName evidence="1">Uncharacterized protein</fullName>
    </submittedName>
</protein>
<dbReference type="EMBL" id="QLLL01000002">
    <property type="protein sequence ID" value="RAJ08201.1"/>
    <property type="molecule type" value="Genomic_DNA"/>
</dbReference>